<evidence type="ECO:0000313" key="2">
    <source>
        <dbReference type="Proteomes" id="UP000054323"/>
    </source>
</evidence>
<dbReference type="AlphaFoldDB" id="A0A117LPJ0"/>
<dbReference type="EMBL" id="LGGD01000234">
    <property type="protein sequence ID" value="KUK60416.1"/>
    <property type="molecule type" value="Genomic_DNA"/>
</dbReference>
<evidence type="ECO:0000313" key="1">
    <source>
        <dbReference type="EMBL" id="KUK60416.1"/>
    </source>
</evidence>
<dbReference type="Proteomes" id="UP000054323">
    <property type="component" value="Unassembled WGS sequence"/>
</dbReference>
<accession>A0A117LPJ0</accession>
<organism evidence="1 2">
    <name type="scientific">Methanoculleus marisnigri</name>
    <dbReference type="NCBI Taxonomy" id="2198"/>
    <lineage>
        <taxon>Archaea</taxon>
        <taxon>Methanobacteriati</taxon>
        <taxon>Methanobacteriota</taxon>
        <taxon>Stenosarchaea group</taxon>
        <taxon>Methanomicrobia</taxon>
        <taxon>Methanomicrobiales</taxon>
        <taxon>Methanomicrobiaceae</taxon>
        <taxon>Methanoculleus</taxon>
    </lineage>
</organism>
<reference evidence="2" key="1">
    <citation type="journal article" date="2015" name="MBio">
        <title>Genome-Resolved Metagenomic Analysis Reveals Roles for Candidate Phyla and Other Microbial Community Members in Biogeochemical Transformations in Oil Reservoirs.</title>
        <authorList>
            <person name="Hu P."/>
            <person name="Tom L."/>
            <person name="Singh A."/>
            <person name="Thomas B.C."/>
            <person name="Baker B.J."/>
            <person name="Piceno Y.M."/>
            <person name="Andersen G.L."/>
            <person name="Banfield J.F."/>
        </authorList>
    </citation>
    <scope>NUCLEOTIDE SEQUENCE [LARGE SCALE GENOMIC DNA]</scope>
</reference>
<gene>
    <name evidence="1" type="ORF">XD82_1618</name>
</gene>
<proteinExistence type="predicted"/>
<comment type="caution">
    <text evidence="1">The sequence shown here is derived from an EMBL/GenBank/DDBJ whole genome shotgun (WGS) entry which is preliminary data.</text>
</comment>
<protein>
    <submittedName>
        <fullName evidence="1">Uncharacterized protein</fullName>
    </submittedName>
</protein>
<name>A0A117LPJ0_9EURY</name>
<sequence>MIPERCTFCKGTLQEGKTEFMARVGDEIIVIRDRVRPGGSVAFGPGTPSSSRSRPDSQRSAFFFCV</sequence>